<evidence type="ECO:0000256" key="2">
    <source>
        <dbReference type="ARBA" id="ARBA00023235"/>
    </source>
</evidence>
<name>A0A4V6N9J6_9MOLU</name>
<dbReference type="NCBIfam" id="TIGR00689">
    <property type="entry name" value="rpiB_lacA_lacB"/>
    <property type="match status" value="1"/>
</dbReference>
<feature type="active site" description="Proton acceptor" evidence="3">
    <location>
        <position position="65"/>
    </location>
</feature>
<evidence type="ECO:0000256" key="4">
    <source>
        <dbReference type="PIRSR" id="PIRSR005384-2"/>
    </source>
</evidence>
<gene>
    <name evidence="5" type="primary">rpiB</name>
    <name evidence="5" type="ORF">C4B25_03530</name>
</gene>
<dbReference type="PIRSF" id="PIRSF005384">
    <property type="entry name" value="RpiB_LacA_B"/>
    <property type="match status" value="1"/>
</dbReference>
<feature type="binding site" evidence="4">
    <location>
        <position position="132"/>
    </location>
    <ligand>
        <name>D-ribulose 5-phosphate</name>
        <dbReference type="ChEBI" id="CHEBI:58121"/>
    </ligand>
</feature>
<dbReference type="PANTHER" id="PTHR30345">
    <property type="entry name" value="RIBOSE-5-PHOSPHATE ISOMERASE B"/>
    <property type="match status" value="1"/>
</dbReference>
<organism evidence="5 6">
    <name type="scientific">Mycoplasma todarodis</name>
    <dbReference type="NCBI Taxonomy" id="1937191"/>
    <lineage>
        <taxon>Bacteria</taxon>
        <taxon>Bacillati</taxon>
        <taxon>Mycoplasmatota</taxon>
        <taxon>Mollicutes</taxon>
        <taxon>Mycoplasmataceae</taxon>
        <taxon>Mycoplasma</taxon>
    </lineage>
</organism>
<feature type="binding site" evidence="4">
    <location>
        <position position="136"/>
    </location>
    <ligand>
        <name>D-ribulose 5-phosphate</name>
        <dbReference type="ChEBI" id="CHEBI:58121"/>
    </ligand>
</feature>
<evidence type="ECO:0000256" key="3">
    <source>
        <dbReference type="PIRSR" id="PIRSR005384-1"/>
    </source>
</evidence>
<dbReference type="PANTHER" id="PTHR30345:SF0">
    <property type="entry name" value="DNA DAMAGE-REPAIR_TOLERATION PROTEIN DRT102"/>
    <property type="match status" value="1"/>
</dbReference>
<keyword evidence="2 5" id="KW-0413">Isomerase</keyword>
<dbReference type="OrthoDB" id="1778624at2"/>
<dbReference type="Pfam" id="PF02502">
    <property type="entry name" value="LacAB_rpiB"/>
    <property type="match status" value="1"/>
</dbReference>
<dbReference type="NCBIfam" id="TIGR01120">
    <property type="entry name" value="rpiB"/>
    <property type="match status" value="1"/>
</dbReference>
<feature type="active site" description="Proton donor" evidence="3">
    <location>
        <position position="98"/>
    </location>
</feature>
<evidence type="ECO:0000313" key="6">
    <source>
        <dbReference type="Proteomes" id="UP000291072"/>
    </source>
</evidence>
<dbReference type="InterPro" id="IPR003500">
    <property type="entry name" value="RpiB_LacA_LacB"/>
</dbReference>
<comment type="similarity">
    <text evidence="1">Belongs to the LacAB/RpiB family.</text>
</comment>
<sequence>MKILMASDHAGFKLKKAVEKHLIEKGYEVVDLGCDSPERANYASYGLKLGKEMSEGAAPFGVLVCGSGIGISIAANRFKGVRAARVFDVEDAKLTRQHNDANVISLGERMIDEALAIEMVDAFLAEPFEGGRHQERVETLDKCCK</sequence>
<dbReference type="NCBIfam" id="NF004051">
    <property type="entry name" value="PRK05571.1"/>
    <property type="match status" value="1"/>
</dbReference>
<dbReference type="SUPFAM" id="SSF89623">
    <property type="entry name" value="Ribose/Galactose isomerase RpiB/AlsB"/>
    <property type="match status" value="1"/>
</dbReference>
<dbReference type="Proteomes" id="UP000291072">
    <property type="component" value="Unassembled WGS sequence"/>
</dbReference>
<protein>
    <submittedName>
        <fullName evidence="5">Ribose 5-phosphate isomerase B</fullName>
    </submittedName>
</protein>
<dbReference type="EMBL" id="PSZP01000031">
    <property type="protein sequence ID" value="TCG10588.1"/>
    <property type="molecule type" value="Genomic_DNA"/>
</dbReference>
<feature type="binding site" evidence="4">
    <location>
        <position position="109"/>
    </location>
    <ligand>
        <name>D-ribulose 5-phosphate</name>
        <dbReference type="ChEBI" id="CHEBI:58121"/>
    </ligand>
</feature>
<evidence type="ECO:0000313" key="5">
    <source>
        <dbReference type="EMBL" id="TCG10588.1"/>
    </source>
</evidence>
<dbReference type="RefSeq" id="WP_131613661.1">
    <property type="nucleotide sequence ID" value="NZ_PSZP01000031.1"/>
</dbReference>
<dbReference type="GO" id="GO:0016861">
    <property type="term" value="F:intramolecular oxidoreductase activity, interconverting aldoses and ketoses"/>
    <property type="evidence" value="ECO:0007669"/>
    <property type="project" value="UniProtKB-ARBA"/>
</dbReference>
<dbReference type="Gene3D" id="3.40.1400.10">
    <property type="entry name" value="Sugar-phosphate isomerase, RpiB/LacA/LacB"/>
    <property type="match status" value="1"/>
</dbReference>
<dbReference type="InterPro" id="IPR036569">
    <property type="entry name" value="RpiB_LacA_LacB_sf"/>
</dbReference>
<feature type="binding site" evidence="4">
    <location>
        <begin position="8"/>
        <end position="9"/>
    </location>
    <ligand>
        <name>D-ribulose 5-phosphate</name>
        <dbReference type="ChEBI" id="CHEBI:58121"/>
    </ligand>
</feature>
<proteinExistence type="inferred from homology"/>
<comment type="caution">
    <text evidence="5">The sequence shown here is derived from an EMBL/GenBank/DDBJ whole genome shotgun (WGS) entry which is preliminary data.</text>
</comment>
<dbReference type="GO" id="GO:0005975">
    <property type="term" value="P:carbohydrate metabolic process"/>
    <property type="evidence" value="ECO:0007669"/>
    <property type="project" value="InterPro"/>
</dbReference>
<accession>A0A4V6N9J6</accession>
<dbReference type="InterPro" id="IPR004785">
    <property type="entry name" value="RpiB"/>
</dbReference>
<reference evidence="5 6" key="1">
    <citation type="submission" date="2018-02" db="EMBL/GenBank/DDBJ databases">
        <title>Mycoplasma marinum and Mycoplasma todarodis sp. nov., moderately halophilic and psychrotolerant mycoplasmas isolated from cephalopods.</title>
        <authorList>
            <person name="Viver T."/>
        </authorList>
    </citation>
    <scope>NUCLEOTIDE SEQUENCE [LARGE SCALE GENOMIC DNA]</scope>
    <source>
        <strain evidence="5 6">5H</strain>
    </source>
</reference>
<feature type="binding site" evidence="4">
    <location>
        <begin position="66"/>
        <end position="70"/>
    </location>
    <ligand>
        <name>D-ribulose 5-phosphate</name>
        <dbReference type="ChEBI" id="CHEBI:58121"/>
    </ligand>
</feature>
<feature type="binding site" evidence="4">
    <location>
        <position position="99"/>
    </location>
    <ligand>
        <name>D-ribulose 5-phosphate</name>
        <dbReference type="ChEBI" id="CHEBI:58121"/>
    </ligand>
</feature>
<keyword evidence="6" id="KW-1185">Reference proteome</keyword>
<dbReference type="AlphaFoldDB" id="A0A4V6N9J6"/>
<evidence type="ECO:0000256" key="1">
    <source>
        <dbReference type="ARBA" id="ARBA00008754"/>
    </source>
</evidence>